<sequence length="271" mass="31082">MQKKIEALSLSNSPIFVNKLRAKLHGYSFLFINKRGQLLKALSSESDHFLQFNELESFTHAFLELEAKMHQKDIHIIVIRAFERGCSNHRVLYDTGIKIILSNFLRELNITEIKDPKVYGVTGECKGNISYEDLKVSSTIYLNSLPIYFNTKGTLSNQYKPIIQLVNDSNLSDLELQEIIDRYQADKATGLLNLKPGKPLKTYISKQNWILDTRWDIDVTIENPEEDNDLTHLKNNAVSSSRCNFYRATPKLESKVAGKKLEIEKSPLIFV</sequence>
<evidence type="ECO:0000313" key="2">
    <source>
        <dbReference type="Proteomes" id="UP000254794"/>
    </source>
</evidence>
<reference evidence="1 2" key="1">
    <citation type="submission" date="2018-06" db="EMBL/GenBank/DDBJ databases">
        <authorList>
            <consortium name="Pathogen Informatics"/>
            <person name="Doyle S."/>
        </authorList>
    </citation>
    <scope>NUCLEOTIDE SEQUENCE [LARGE SCALE GENOMIC DNA]</scope>
    <source>
        <strain evidence="1 2">NCTC13316</strain>
    </source>
</reference>
<accession>A0A378JPC4</accession>
<evidence type="ECO:0000313" key="1">
    <source>
        <dbReference type="EMBL" id="STX52133.1"/>
    </source>
</evidence>
<protein>
    <submittedName>
        <fullName evidence="1">Uncharacterized protein</fullName>
    </submittedName>
</protein>
<gene>
    <name evidence="1" type="ORF">NCTC13316_02237</name>
</gene>
<keyword evidence="2" id="KW-1185">Reference proteome</keyword>
<dbReference type="EMBL" id="UGOD01000001">
    <property type="protein sequence ID" value="STX52133.1"/>
    <property type="molecule type" value="Genomic_DNA"/>
</dbReference>
<name>A0A378JPC4_9GAMM</name>
<dbReference type="AlphaFoldDB" id="A0A378JPC4"/>
<dbReference type="Proteomes" id="UP000254794">
    <property type="component" value="Unassembled WGS sequence"/>
</dbReference>
<organism evidence="1 2">
    <name type="scientific">Legionella busanensis</name>
    <dbReference type="NCBI Taxonomy" id="190655"/>
    <lineage>
        <taxon>Bacteria</taxon>
        <taxon>Pseudomonadati</taxon>
        <taxon>Pseudomonadota</taxon>
        <taxon>Gammaproteobacteria</taxon>
        <taxon>Legionellales</taxon>
        <taxon>Legionellaceae</taxon>
        <taxon>Legionella</taxon>
    </lineage>
</organism>
<dbReference type="RefSeq" id="WP_115331715.1">
    <property type="nucleotide sequence ID" value="NZ_CAAAHP010000018.1"/>
</dbReference>
<proteinExistence type="predicted"/>